<dbReference type="GO" id="GO:0000214">
    <property type="term" value="C:tRNA-intron endonuclease complex"/>
    <property type="evidence" value="ECO:0007669"/>
    <property type="project" value="TreeGrafter"/>
</dbReference>
<protein>
    <recommendedName>
        <fullName evidence="5">tRNA-splicing endonuclease subunit Sen54 N-terminal domain-containing protein</fullName>
    </recommendedName>
</protein>
<evidence type="ECO:0000256" key="1">
    <source>
        <dbReference type="ARBA" id="ARBA00005736"/>
    </source>
</evidence>
<dbReference type="InterPro" id="IPR024337">
    <property type="entry name" value="tRNA_splic_suSen54"/>
</dbReference>
<dbReference type="InterPro" id="IPR024336">
    <property type="entry name" value="tRNA_splic_suSen54_N"/>
</dbReference>
<feature type="region of interest" description="Disordered" evidence="4">
    <location>
        <begin position="759"/>
        <end position="793"/>
    </location>
</feature>
<feature type="region of interest" description="Disordered" evidence="4">
    <location>
        <begin position="717"/>
        <end position="747"/>
    </location>
</feature>
<evidence type="ECO:0000259" key="5">
    <source>
        <dbReference type="Pfam" id="PF12928"/>
    </source>
</evidence>
<comment type="similarity">
    <text evidence="1">Belongs to the SEN54 family.</text>
</comment>
<feature type="coiled-coil region" evidence="3">
    <location>
        <begin position="250"/>
        <end position="277"/>
    </location>
</feature>
<dbReference type="OrthoDB" id="408683at2759"/>
<organism evidence="6 7">
    <name type="scientific">Cimex lectularius</name>
    <name type="common">Bed bug</name>
    <name type="synonym">Acanthia lectularia</name>
    <dbReference type="NCBI Taxonomy" id="79782"/>
    <lineage>
        <taxon>Eukaryota</taxon>
        <taxon>Metazoa</taxon>
        <taxon>Ecdysozoa</taxon>
        <taxon>Arthropoda</taxon>
        <taxon>Hexapoda</taxon>
        <taxon>Insecta</taxon>
        <taxon>Pterygota</taxon>
        <taxon>Neoptera</taxon>
        <taxon>Paraneoptera</taxon>
        <taxon>Hemiptera</taxon>
        <taxon>Heteroptera</taxon>
        <taxon>Panheteroptera</taxon>
        <taxon>Cimicomorpha</taxon>
        <taxon>Cimicidae</taxon>
        <taxon>Cimex</taxon>
    </lineage>
</organism>
<dbReference type="Pfam" id="PF12928">
    <property type="entry name" value="tRNA_int_end_N2"/>
    <property type="match status" value="1"/>
</dbReference>
<dbReference type="EnsemblMetazoa" id="XM_014385612.2">
    <property type="protein sequence ID" value="XP_014241098.1"/>
    <property type="gene ID" value="LOC106661880"/>
</dbReference>
<name>A0A8I6TBK7_CIMLE</name>
<reference evidence="6" key="1">
    <citation type="submission" date="2022-01" db="UniProtKB">
        <authorList>
            <consortium name="EnsemblMetazoa"/>
        </authorList>
    </citation>
    <scope>IDENTIFICATION</scope>
</reference>
<accession>A0A8I6TBK7</accession>
<feature type="domain" description="tRNA-splicing endonuclease subunit Sen54 N-terminal" evidence="5">
    <location>
        <begin position="51"/>
        <end position="117"/>
    </location>
</feature>
<evidence type="ECO:0000313" key="7">
    <source>
        <dbReference type="Proteomes" id="UP000494040"/>
    </source>
</evidence>
<keyword evidence="2" id="KW-0819">tRNA processing</keyword>
<dbReference type="PANTHER" id="PTHR21027:SF1">
    <property type="entry name" value="TRNA-SPLICING ENDONUCLEASE SUBUNIT SEN54"/>
    <property type="match status" value="1"/>
</dbReference>
<dbReference type="GeneID" id="106661880"/>
<feature type="compositionally biased region" description="Low complexity" evidence="4">
    <location>
        <begin position="627"/>
        <end position="639"/>
    </location>
</feature>
<keyword evidence="3" id="KW-0175">Coiled coil</keyword>
<evidence type="ECO:0000256" key="3">
    <source>
        <dbReference type="SAM" id="Coils"/>
    </source>
</evidence>
<evidence type="ECO:0000256" key="2">
    <source>
        <dbReference type="ARBA" id="ARBA00022694"/>
    </source>
</evidence>
<dbReference type="GO" id="GO:0000379">
    <property type="term" value="P:tRNA-type intron splice site recognition and cleavage"/>
    <property type="evidence" value="ECO:0007669"/>
    <property type="project" value="TreeGrafter"/>
</dbReference>
<feature type="region of interest" description="Disordered" evidence="4">
    <location>
        <begin position="622"/>
        <end position="673"/>
    </location>
</feature>
<proteinExistence type="inferred from homology"/>
<dbReference type="OMA" id="PTDHFKK"/>
<dbReference type="PANTHER" id="PTHR21027">
    <property type="entry name" value="TRNA-SPLICING ENDONUCLEASE SUBUNIT SEN54"/>
    <property type="match status" value="1"/>
</dbReference>
<feature type="compositionally biased region" description="Polar residues" evidence="4">
    <location>
        <begin position="731"/>
        <end position="747"/>
    </location>
</feature>
<dbReference type="AlphaFoldDB" id="A0A8I6TBK7"/>
<keyword evidence="7" id="KW-1185">Reference proteome</keyword>
<feature type="region of interest" description="Disordered" evidence="4">
    <location>
        <begin position="386"/>
        <end position="409"/>
    </location>
</feature>
<dbReference type="Proteomes" id="UP000494040">
    <property type="component" value="Unassembled WGS sequence"/>
</dbReference>
<dbReference type="CTD" id="283989"/>
<dbReference type="RefSeq" id="XP_014241098.1">
    <property type="nucleotide sequence ID" value="XM_014385612.2"/>
</dbReference>
<sequence length="924" mass="106621">MENRLLTGKELIDKKYCGPKDFPTVGWREYRPSDTWLEKKQIQACLEDKLSLLRSERIDKVANLATAEWLPEHQKAKVTKKVGKHWDVFGHYKENADWLYPEEALFLIETNVLQLLYGEVPVSVEQGYLLLIGDDVTLAEYRVYSFLLKRGYKVTRHCKNIKRTKYKKQVPLDQVFQSNKCDQSLQNLDVSSKGLKDVSSCGAESDLENKNIENNKKTDQQTKNVPASKALLDDVYVVEDSVEVIEVEDSDTSMREVKKLENKVDKVENEQESILIEDEDDDDDVDIVFVSNNLCSRCWYPPLTKSLIPQNWQDEGNSEQSIKYVKKFKESDYLDLSTKTTSDILKTIGGNTQKNLLFAPDQRFLPDNIETKYSVYKINLHQLDEEENRNNDKGKNTVSTSRNVEDIRSYQLPSYMARNNLDDDISADNPNNLNENHQSFMGADQSISSEPNYNVNHQYSTRAHFNSSMPNFQNNHLNEQAFQNVGVRDHNFRPTHFRSHNYSNNFQPMHSQVNSRNSLLMRACEMQLMAANMMQTASQILAACNRPQTYNHQQMPFVPQNQLAFTSNQMVPFTRPVFTNYPNVFGNRHFYYTNNSNNGYQQRQWSQRYHGRCSARKRPRKYFPLMNNGKNNAPSSSKSNNEDVIVLDSDEEEKGYKRHIKKPHTSANNTDKKKSFPVIDISNENHSDVEIILPPKDIVDLTSTSCSEITLNKNIKPEFPTDGLVKDESDATSVQTSNIPSSELYSQDNQDIVIDVVSNAGQNDDEVTTKSDSSINEENNYNKESSNEKYMEEPSNWEQYKSYSPPAGSKNNLPLIDLDRNITKASVYETLHLFNPIENSPSKGKQLKVSFDTYLPTDHFKKSFKMLPKFRVIVMSEEDLMPTMYDLDALKEFYQDKIPFLFAVVLDQTISFYNYDHISLPTYL</sequence>
<dbReference type="KEGG" id="clec:106661880"/>
<evidence type="ECO:0000313" key="6">
    <source>
        <dbReference type="EnsemblMetazoa" id="XP_014241098.1"/>
    </source>
</evidence>
<evidence type="ECO:0000256" key="4">
    <source>
        <dbReference type="SAM" id="MobiDB-lite"/>
    </source>
</evidence>